<keyword evidence="2" id="KW-0067">ATP-binding</keyword>
<dbReference type="InterPro" id="IPR011009">
    <property type="entry name" value="Kinase-like_dom_sf"/>
</dbReference>
<evidence type="ECO:0000256" key="1">
    <source>
        <dbReference type="ARBA" id="ARBA00022741"/>
    </source>
</evidence>
<keyword evidence="1" id="KW-0547">Nucleotide-binding</keyword>
<keyword evidence="4" id="KW-1185">Reference proteome</keyword>
<dbReference type="Proteomes" id="UP000631114">
    <property type="component" value="Unassembled WGS sequence"/>
</dbReference>
<protein>
    <recommendedName>
        <fullName evidence="5">Serine-threonine/tyrosine-protein kinase catalytic domain-containing protein</fullName>
    </recommendedName>
</protein>
<dbReference type="GO" id="GO:0005524">
    <property type="term" value="F:ATP binding"/>
    <property type="evidence" value="ECO:0007669"/>
    <property type="project" value="UniProtKB-KW"/>
</dbReference>
<evidence type="ECO:0000313" key="4">
    <source>
        <dbReference type="Proteomes" id="UP000631114"/>
    </source>
</evidence>
<dbReference type="InterPro" id="IPR050528">
    <property type="entry name" value="L-type_Lectin-RKs"/>
</dbReference>
<accession>A0A835I1U7</accession>
<reference evidence="3 4" key="1">
    <citation type="submission" date="2020-10" db="EMBL/GenBank/DDBJ databases">
        <title>The Coptis chinensis genome and diversification of protoberbering-type alkaloids.</title>
        <authorList>
            <person name="Wang B."/>
            <person name="Shu S."/>
            <person name="Song C."/>
            <person name="Liu Y."/>
        </authorList>
    </citation>
    <scope>NUCLEOTIDE SEQUENCE [LARGE SCALE GENOMIC DNA]</scope>
    <source>
        <strain evidence="3">HL-2020</strain>
        <tissue evidence="3">Leaf</tissue>
    </source>
</reference>
<evidence type="ECO:0000313" key="3">
    <source>
        <dbReference type="EMBL" id="KAF9608537.1"/>
    </source>
</evidence>
<name>A0A835I1U7_9MAGN</name>
<comment type="caution">
    <text evidence="3">The sequence shown here is derived from an EMBL/GenBank/DDBJ whole genome shotgun (WGS) entry which is preliminary data.</text>
</comment>
<proteinExistence type="predicted"/>
<evidence type="ECO:0000256" key="2">
    <source>
        <dbReference type="ARBA" id="ARBA00022840"/>
    </source>
</evidence>
<dbReference type="SUPFAM" id="SSF56112">
    <property type="entry name" value="Protein kinase-like (PK-like)"/>
    <property type="match status" value="1"/>
</dbReference>
<dbReference type="EMBL" id="JADFTS010000004">
    <property type="protein sequence ID" value="KAF9608537.1"/>
    <property type="molecule type" value="Genomic_DNA"/>
</dbReference>
<evidence type="ECO:0008006" key="5">
    <source>
        <dbReference type="Google" id="ProtNLM"/>
    </source>
</evidence>
<dbReference type="AlphaFoldDB" id="A0A835I1U7"/>
<organism evidence="3 4">
    <name type="scientific">Coptis chinensis</name>
    <dbReference type="NCBI Taxonomy" id="261450"/>
    <lineage>
        <taxon>Eukaryota</taxon>
        <taxon>Viridiplantae</taxon>
        <taxon>Streptophyta</taxon>
        <taxon>Embryophyta</taxon>
        <taxon>Tracheophyta</taxon>
        <taxon>Spermatophyta</taxon>
        <taxon>Magnoliopsida</taxon>
        <taxon>Ranunculales</taxon>
        <taxon>Ranunculaceae</taxon>
        <taxon>Coptidoideae</taxon>
        <taxon>Coptis</taxon>
    </lineage>
</organism>
<gene>
    <name evidence="3" type="ORF">IFM89_009903</name>
</gene>
<dbReference type="PANTHER" id="PTHR27007">
    <property type="match status" value="1"/>
</dbReference>
<sequence length="124" mass="13948">MSFLVWDFGARRVVRAAFHFATPRFGGRSSSISLSLPCHHRILVQPQKDSTKVESSVRKRQVLYMRGPQIWKGSCNELAANVGCLKHKHLVQFLGWCPEGKGLVLVYEHMANGNLDKLVELCGN</sequence>
<dbReference type="OrthoDB" id="8891264at2759"/>
<dbReference type="Gene3D" id="1.10.510.10">
    <property type="entry name" value="Transferase(Phosphotransferase) domain 1"/>
    <property type="match status" value="1"/>
</dbReference>